<proteinExistence type="predicted"/>
<keyword evidence="2" id="KW-1185">Reference proteome</keyword>
<organism evidence="1 2">
    <name type="scientific">Mya arenaria</name>
    <name type="common">Soft-shell clam</name>
    <dbReference type="NCBI Taxonomy" id="6604"/>
    <lineage>
        <taxon>Eukaryota</taxon>
        <taxon>Metazoa</taxon>
        <taxon>Spiralia</taxon>
        <taxon>Lophotrochozoa</taxon>
        <taxon>Mollusca</taxon>
        <taxon>Bivalvia</taxon>
        <taxon>Autobranchia</taxon>
        <taxon>Heteroconchia</taxon>
        <taxon>Euheterodonta</taxon>
        <taxon>Imparidentia</taxon>
        <taxon>Neoheterodontei</taxon>
        <taxon>Myida</taxon>
        <taxon>Myoidea</taxon>
        <taxon>Myidae</taxon>
        <taxon>Mya</taxon>
    </lineage>
</organism>
<protein>
    <submittedName>
        <fullName evidence="1">Uncharacterized protein</fullName>
    </submittedName>
</protein>
<evidence type="ECO:0000313" key="1">
    <source>
        <dbReference type="EMBL" id="WAQ97986.1"/>
    </source>
</evidence>
<name>A0ABY7DN11_MYAAR</name>
<gene>
    <name evidence="1" type="ORF">MAR_022359</name>
</gene>
<sequence>MSLERELEYSLGKEHIPRYNHIAKCATWIDEKSTFFLRKLYIGETSVPIEFGDVTMVFQPKFILKEIESLFGPLQKRPDELLTEYDTAPQETNEFQPKISVTYSQDKNTGDDGYVVKAENEDNMRVRVVSEKKIQEALGSILEKIVLKQFVVKFSRIKQTVNEKQLGQGLADKNSYSIEMNKLNAFERESLVDTIREGQALLRRFGHYEAQINSSPSSTDEKILDAVFGVDGNVKGCGFRDGQLQIHVHKPSIPSERQRIKSELTNVLQNLKINSVVVFGDYDITPFSGSQVGDKAENILGKTGTLGGFAQIEGHLPQSESKLCALFARHFADPDEDNEEPPVQIFHQSGNKTKLGVVHRGNERSKYDISAVAVVSEVENNKFKTSEGLYSPSQLCLYEHDQLANLEELQVYIWANGEATPRRGKIAIPYYRLSSIDGHYVLIENICEWDRETNALVRKRLCESGHSGAIFCSDDPNRKFVTVYSMLEGMWNYKEVEKDASHKGIYMSFAVCKGLEDLGNKLGADIKLC</sequence>
<accession>A0ABY7DN11</accession>
<reference evidence="1" key="1">
    <citation type="submission" date="2022-11" db="EMBL/GenBank/DDBJ databases">
        <title>Centuries of genome instability and evolution in soft-shell clam transmissible cancer (bioRxiv).</title>
        <authorList>
            <person name="Hart S.F.M."/>
            <person name="Yonemitsu M.A."/>
            <person name="Giersch R.M."/>
            <person name="Beal B.F."/>
            <person name="Arriagada G."/>
            <person name="Davis B.W."/>
            <person name="Ostrander E.A."/>
            <person name="Goff S.P."/>
            <person name="Metzger M.J."/>
        </authorList>
    </citation>
    <scope>NUCLEOTIDE SEQUENCE</scope>
    <source>
        <strain evidence="1">MELC-2E11</strain>
        <tissue evidence="1">Siphon/mantle</tissue>
    </source>
</reference>
<dbReference type="EMBL" id="CP111014">
    <property type="protein sequence ID" value="WAQ97986.1"/>
    <property type="molecule type" value="Genomic_DNA"/>
</dbReference>
<dbReference type="Proteomes" id="UP001164746">
    <property type="component" value="Chromosome 3"/>
</dbReference>
<evidence type="ECO:0000313" key="2">
    <source>
        <dbReference type="Proteomes" id="UP001164746"/>
    </source>
</evidence>